<organism evidence="2 3">
    <name type="scientific">Cephalotrichum gorgonifer</name>
    <dbReference type="NCBI Taxonomy" id="2041049"/>
    <lineage>
        <taxon>Eukaryota</taxon>
        <taxon>Fungi</taxon>
        <taxon>Dikarya</taxon>
        <taxon>Ascomycota</taxon>
        <taxon>Pezizomycotina</taxon>
        <taxon>Sordariomycetes</taxon>
        <taxon>Hypocreomycetidae</taxon>
        <taxon>Microascales</taxon>
        <taxon>Microascaceae</taxon>
        <taxon>Cephalotrichum</taxon>
    </lineage>
</organism>
<gene>
    <name evidence="2" type="ORF">DNG_10034</name>
</gene>
<feature type="domain" description="Heterokaryon incompatibility" evidence="1">
    <location>
        <begin position="54"/>
        <end position="222"/>
    </location>
</feature>
<evidence type="ECO:0000313" key="3">
    <source>
        <dbReference type="Proteomes" id="UP001187682"/>
    </source>
</evidence>
<protein>
    <recommendedName>
        <fullName evidence="1">Heterokaryon incompatibility domain-containing protein</fullName>
    </recommendedName>
</protein>
<dbReference type="InterPro" id="IPR052895">
    <property type="entry name" value="HetReg/Transcr_Mod"/>
</dbReference>
<comment type="caution">
    <text evidence="2">The sequence shown here is derived from an EMBL/GenBank/DDBJ whole genome shotgun (WGS) entry which is preliminary data.</text>
</comment>
<dbReference type="Pfam" id="PF26639">
    <property type="entry name" value="Het-6_barrel"/>
    <property type="match status" value="1"/>
</dbReference>
<dbReference type="EMBL" id="ONZQ02000019">
    <property type="protein sequence ID" value="SPO07340.1"/>
    <property type="molecule type" value="Genomic_DNA"/>
</dbReference>
<evidence type="ECO:0000313" key="2">
    <source>
        <dbReference type="EMBL" id="SPO07340.1"/>
    </source>
</evidence>
<dbReference type="PANTHER" id="PTHR24148:SF73">
    <property type="entry name" value="HET DOMAIN PROTEIN (AFU_ORTHOLOGUE AFUA_8G01020)"/>
    <property type="match status" value="1"/>
</dbReference>
<name>A0AAE8N6U2_9PEZI</name>
<dbReference type="Pfam" id="PF06985">
    <property type="entry name" value="HET"/>
    <property type="match status" value="1"/>
</dbReference>
<proteinExistence type="predicted"/>
<sequence length="667" mass="75484">MPAGREPNFYDSDDLQLGHRQIRLLTISPSPASSHDGPIQCSLQVVDLDHPPEYYALSYTWGVPAEYGPLSTMTDDSDCLILCNTEALTVTPNLHGALRRLRHIPRLAGKAFWVDAVCINQQDQKERGDQVRLMAYIYRSAASVVSWLGEEDEHTEPGFALLRELKSVSDRTPHLMQVLAGLSPDSGGYGEQLAVFSNRQAWVAVAHVFQRTYFTRAWIIQEVVLAPAVSVLCGCHELPWSAMAEASHFLSTSVWRHHLYGLFVDSVGSQLGHAEEHPAISFRYQAPTTLRSTTKEYNKRQQQPYHPENRHEWARTLLYTLIKARNFKTRDPRDKIYSLLGLVNEYAQDKPGLIPTYELEDSHAAAATYVDAAIQILEDSDDLLLLSCVEGETFQNRATGRLPSWVPDWTFEGPIGLRVTGYERYFASGDSKQRPSIDRRALTLSLRGIRLDRVTMVGETKRDILNGKPFPEWLDIFESLDTLYDRVRAEHKLDVFWRTLIGNTAGYPPKLVPRSRSLGPSFAKWFHEVRWVRGQGHPQDEWDSRADRFSDLLDQEWDPRIRDAANVSDFASPFASSQHLRLFRTSEGYLGLGTECLHVGDSVWIVPGSRVPLILRTSGDDEPRESRYRLVGGAYLHNFMEGEALSPSVTGVTPRGVEMLMESFTLE</sequence>
<dbReference type="Proteomes" id="UP001187682">
    <property type="component" value="Unassembled WGS sequence"/>
</dbReference>
<dbReference type="PANTHER" id="PTHR24148">
    <property type="entry name" value="ANKYRIN REPEAT DOMAIN-CONTAINING PROTEIN 39 HOMOLOG-RELATED"/>
    <property type="match status" value="1"/>
</dbReference>
<keyword evidence="3" id="KW-1185">Reference proteome</keyword>
<reference evidence="2" key="1">
    <citation type="submission" date="2018-03" db="EMBL/GenBank/DDBJ databases">
        <authorList>
            <person name="Guldener U."/>
        </authorList>
    </citation>
    <scope>NUCLEOTIDE SEQUENCE</scope>
</reference>
<dbReference type="InterPro" id="IPR010730">
    <property type="entry name" value="HET"/>
</dbReference>
<dbReference type="AlphaFoldDB" id="A0AAE8N6U2"/>
<accession>A0AAE8N6U2</accession>
<evidence type="ECO:0000259" key="1">
    <source>
        <dbReference type="Pfam" id="PF06985"/>
    </source>
</evidence>